<dbReference type="InterPro" id="IPR050527">
    <property type="entry name" value="Snail/Krueppel_Znf"/>
</dbReference>
<dbReference type="Pfam" id="PF00096">
    <property type="entry name" value="zf-C2H2"/>
    <property type="match status" value="4"/>
</dbReference>
<gene>
    <name evidence="11" type="ORF">NQ314_015337</name>
</gene>
<organism evidence="11 12">
    <name type="scientific">Rhamnusium bicolor</name>
    <dbReference type="NCBI Taxonomy" id="1586634"/>
    <lineage>
        <taxon>Eukaryota</taxon>
        <taxon>Metazoa</taxon>
        <taxon>Ecdysozoa</taxon>
        <taxon>Arthropoda</taxon>
        <taxon>Hexapoda</taxon>
        <taxon>Insecta</taxon>
        <taxon>Pterygota</taxon>
        <taxon>Neoptera</taxon>
        <taxon>Endopterygota</taxon>
        <taxon>Coleoptera</taxon>
        <taxon>Polyphaga</taxon>
        <taxon>Cucujiformia</taxon>
        <taxon>Chrysomeloidea</taxon>
        <taxon>Cerambycidae</taxon>
        <taxon>Lepturinae</taxon>
        <taxon>Rhagiini</taxon>
        <taxon>Rhamnusium</taxon>
    </lineage>
</organism>
<feature type="domain" description="C2H2-type" evidence="10">
    <location>
        <begin position="552"/>
        <end position="579"/>
    </location>
</feature>
<dbReference type="InterPro" id="IPR036236">
    <property type="entry name" value="Znf_C2H2_sf"/>
</dbReference>
<accession>A0AAV8WYE3</accession>
<dbReference type="InterPro" id="IPR013087">
    <property type="entry name" value="Znf_C2H2_type"/>
</dbReference>
<protein>
    <recommendedName>
        <fullName evidence="10">C2H2-type domain-containing protein</fullName>
    </recommendedName>
</protein>
<evidence type="ECO:0000256" key="7">
    <source>
        <dbReference type="ARBA" id="ARBA00023242"/>
    </source>
</evidence>
<name>A0AAV8WYE3_9CUCU</name>
<feature type="domain" description="C2H2-type" evidence="10">
    <location>
        <begin position="608"/>
        <end position="635"/>
    </location>
</feature>
<dbReference type="GO" id="GO:0032502">
    <property type="term" value="P:developmental process"/>
    <property type="evidence" value="ECO:0007669"/>
    <property type="project" value="UniProtKB-ARBA"/>
</dbReference>
<evidence type="ECO:0000256" key="5">
    <source>
        <dbReference type="ARBA" id="ARBA00022833"/>
    </source>
</evidence>
<dbReference type="PANTHER" id="PTHR24388:SF54">
    <property type="entry name" value="PROTEIN ESCARGOT"/>
    <property type="match status" value="1"/>
</dbReference>
<evidence type="ECO:0000256" key="9">
    <source>
        <dbReference type="PROSITE-ProRule" id="PRU00042"/>
    </source>
</evidence>
<sequence length="697" mass="81730">MEYIHKMNEKLYSENCYQSVQCTKQIQQNDAQTYYSYSTIPLNSTFSPTTNFMDIYNIAPQNISRTQQNTCTSISLYQEQTDLLSWENRLMPEVEKATKIPDKMEMIEINSKDLSPASYCSNIDMLVSDCCKSTGKDINCYNKYDNQWYYNQNNYSQKSFEYPSCAQEKATKYCSISKNEDLDMIIKNCSYNNDVIFSDDVFYRNTNNKTVSSEIIPDYNAYNYYDSKFSENQSLIPNNDYFNSSANISFVPVINPIDQQTEGSNEESDIIVEESDEEITDYSEDQEKRLYYQMNKCLICNVIYTPLGMQFYFLTSENPLTMSSQKPVFNKIVNIIGKLSSTRNYLCSECLGLINTIDHLQLKLDNFNAELITKFEKTCVENNMEYKKTQSRQIKRYYINKFPKYKCKLCKKVLCLKKYCHYHLKKHKYQGYLCELCGRICTNRRKFIFHCKRHTKKISTKIDSFKCSNCDKIFRTKSNLKEHGNYCLGTLPFKCQNQYCNKKFASVTKLKNHVKLKHDKKFIAICSICNIGFIKVSDYKSHMITHSTDKKYSCTKCDKSYKTLSNLNFHMKIHSDKLPFSCNVCKKGFMRKEYLEAHVNNHNGVKNFSCTICDKRFVSQKNLDSHLKYHEGTVKRNTCNICGKTMTTGFEEHLRVHNNLREFECEHCEMKFNTKGTLSKHIKKKHSDVTTFENSIT</sequence>
<evidence type="ECO:0000256" key="1">
    <source>
        <dbReference type="ARBA" id="ARBA00004123"/>
    </source>
</evidence>
<evidence type="ECO:0000256" key="6">
    <source>
        <dbReference type="ARBA" id="ARBA00023125"/>
    </source>
</evidence>
<dbReference type="SUPFAM" id="SSF57667">
    <property type="entry name" value="beta-beta-alpha zinc fingers"/>
    <property type="match status" value="5"/>
</dbReference>
<reference evidence="11" key="1">
    <citation type="journal article" date="2023" name="Insect Mol. Biol.">
        <title>Genome sequencing provides insights into the evolution of gene families encoding plant cell wall-degrading enzymes in longhorned beetles.</title>
        <authorList>
            <person name="Shin N.R."/>
            <person name="Okamura Y."/>
            <person name="Kirsch R."/>
            <person name="Pauchet Y."/>
        </authorList>
    </citation>
    <scope>NUCLEOTIDE SEQUENCE</scope>
    <source>
        <strain evidence="11">RBIC_L_NR</strain>
    </source>
</reference>
<dbReference type="GO" id="GO:0000981">
    <property type="term" value="F:DNA-binding transcription factor activity, RNA polymerase II-specific"/>
    <property type="evidence" value="ECO:0007669"/>
    <property type="project" value="TreeGrafter"/>
</dbReference>
<comment type="subcellular location">
    <subcellularLocation>
        <location evidence="1">Nucleus</location>
    </subcellularLocation>
</comment>
<proteinExistence type="inferred from homology"/>
<dbReference type="EMBL" id="JANEYF010004259">
    <property type="protein sequence ID" value="KAJ8931719.1"/>
    <property type="molecule type" value="Genomic_DNA"/>
</dbReference>
<dbReference type="PANTHER" id="PTHR24388">
    <property type="entry name" value="ZINC FINGER PROTEIN"/>
    <property type="match status" value="1"/>
</dbReference>
<keyword evidence="4 9" id="KW-0863">Zinc-finger</keyword>
<dbReference type="GO" id="GO:0008270">
    <property type="term" value="F:zinc ion binding"/>
    <property type="evidence" value="ECO:0007669"/>
    <property type="project" value="UniProtKB-KW"/>
</dbReference>
<evidence type="ECO:0000256" key="2">
    <source>
        <dbReference type="ARBA" id="ARBA00022723"/>
    </source>
</evidence>
<dbReference type="AlphaFoldDB" id="A0AAV8WYE3"/>
<keyword evidence="12" id="KW-1185">Reference proteome</keyword>
<evidence type="ECO:0000256" key="8">
    <source>
        <dbReference type="ARBA" id="ARBA00037948"/>
    </source>
</evidence>
<keyword evidence="5" id="KW-0862">Zinc</keyword>
<keyword evidence="3" id="KW-0677">Repeat</keyword>
<evidence type="ECO:0000313" key="12">
    <source>
        <dbReference type="Proteomes" id="UP001162156"/>
    </source>
</evidence>
<dbReference type="Pfam" id="PF13912">
    <property type="entry name" value="zf-C2H2_6"/>
    <property type="match status" value="1"/>
</dbReference>
<feature type="domain" description="C2H2-type" evidence="10">
    <location>
        <begin position="663"/>
        <end position="691"/>
    </location>
</feature>
<evidence type="ECO:0000256" key="3">
    <source>
        <dbReference type="ARBA" id="ARBA00022737"/>
    </source>
</evidence>
<feature type="domain" description="C2H2-type" evidence="10">
    <location>
        <begin position="580"/>
        <end position="607"/>
    </location>
</feature>
<feature type="domain" description="C2H2-type" evidence="10">
    <location>
        <begin position="465"/>
        <end position="492"/>
    </location>
</feature>
<comment type="similarity">
    <text evidence="8">Belongs to the snail C2H2-type zinc-finger protein family.</text>
</comment>
<dbReference type="PROSITE" id="PS50157">
    <property type="entry name" value="ZINC_FINGER_C2H2_2"/>
    <property type="match status" value="8"/>
</dbReference>
<evidence type="ECO:0000259" key="10">
    <source>
        <dbReference type="PROSITE" id="PS50157"/>
    </source>
</evidence>
<keyword evidence="6" id="KW-0238">DNA-binding</keyword>
<evidence type="ECO:0000256" key="4">
    <source>
        <dbReference type="ARBA" id="ARBA00022771"/>
    </source>
</evidence>
<keyword evidence="7" id="KW-0539">Nucleus</keyword>
<dbReference type="FunFam" id="3.30.160.60:FF:000202">
    <property type="entry name" value="Zinc finger protein 574"/>
    <property type="match status" value="1"/>
</dbReference>
<dbReference type="SMART" id="SM00355">
    <property type="entry name" value="ZnF_C2H2"/>
    <property type="match status" value="10"/>
</dbReference>
<dbReference type="Pfam" id="PF12874">
    <property type="entry name" value="zf-met"/>
    <property type="match status" value="1"/>
</dbReference>
<feature type="domain" description="C2H2-type" evidence="10">
    <location>
        <begin position="432"/>
        <end position="459"/>
    </location>
</feature>
<evidence type="ECO:0000313" key="11">
    <source>
        <dbReference type="EMBL" id="KAJ8931719.1"/>
    </source>
</evidence>
<feature type="domain" description="C2H2-type" evidence="10">
    <location>
        <begin position="524"/>
        <end position="551"/>
    </location>
</feature>
<dbReference type="PROSITE" id="PS00028">
    <property type="entry name" value="ZINC_FINGER_C2H2_1"/>
    <property type="match status" value="7"/>
</dbReference>
<dbReference type="Proteomes" id="UP001162156">
    <property type="component" value="Unassembled WGS sequence"/>
</dbReference>
<feature type="domain" description="C2H2-type" evidence="10">
    <location>
        <begin position="493"/>
        <end position="518"/>
    </location>
</feature>
<dbReference type="GO" id="GO:0000978">
    <property type="term" value="F:RNA polymerase II cis-regulatory region sequence-specific DNA binding"/>
    <property type="evidence" value="ECO:0007669"/>
    <property type="project" value="TreeGrafter"/>
</dbReference>
<comment type="caution">
    <text evidence="11">The sequence shown here is derived from an EMBL/GenBank/DDBJ whole genome shotgun (WGS) entry which is preliminary data.</text>
</comment>
<dbReference type="Gene3D" id="3.30.160.60">
    <property type="entry name" value="Classic Zinc Finger"/>
    <property type="match status" value="6"/>
</dbReference>
<keyword evidence="2" id="KW-0479">Metal-binding</keyword>